<dbReference type="InterPro" id="IPR050155">
    <property type="entry name" value="HAD-like_hydrolase_sf"/>
</dbReference>
<dbReference type="InterPro" id="IPR006439">
    <property type="entry name" value="HAD-SF_hydro_IA"/>
</dbReference>
<evidence type="ECO:0000313" key="5">
    <source>
        <dbReference type="EMBL" id="TCJ88228.1"/>
    </source>
</evidence>
<dbReference type="Pfam" id="PF13419">
    <property type="entry name" value="HAD_2"/>
    <property type="match status" value="1"/>
</dbReference>
<dbReference type="InterPro" id="IPR023214">
    <property type="entry name" value="HAD_sf"/>
</dbReference>
<protein>
    <submittedName>
        <fullName evidence="5">Phosphoglycolate phosphatase</fullName>
    </submittedName>
</protein>
<dbReference type="SFLD" id="SFLDS00003">
    <property type="entry name" value="Haloacid_Dehalogenase"/>
    <property type="match status" value="1"/>
</dbReference>
<keyword evidence="1" id="KW-0479">Metal-binding</keyword>
<dbReference type="EMBL" id="SMFQ01000002">
    <property type="protein sequence ID" value="TCJ88228.1"/>
    <property type="molecule type" value="Genomic_DNA"/>
</dbReference>
<dbReference type="Gene3D" id="1.10.150.240">
    <property type="entry name" value="Putative phosphatase, domain 2"/>
    <property type="match status" value="1"/>
</dbReference>
<dbReference type="GO" id="GO:0008967">
    <property type="term" value="F:phosphoglycolate phosphatase activity"/>
    <property type="evidence" value="ECO:0007669"/>
    <property type="project" value="TreeGrafter"/>
</dbReference>
<dbReference type="InterPro" id="IPR036412">
    <property type="entry name" value="HAD-like_sf"/>
</dbReference>
<keyword evidence="4" id="KW-0119">Carbohydrate metabolism</keyword>
<dbReference type="PANTHER" id="PTHR43434:SF23">
    <property type="entry name" value="PHOSPHOGLYCOLATE PHOSPHATASE"/>
    <property type="match status" value="1"/>
</dbReference>
<evidence type="ECO:0000256" key="2">
    <source>
        <dbReference type="ARBA" id="ARBA00022801"/>
    </source>
</evidence>
<dbReference type="PANTHER" id="PTHR43434">
    <property type="entry name" value="PHOSPHOGLYCOLATE PHOSPHATASE"/>
    <property type="match status" value="1"/>
</dbReference>
<dbReference type="GO" id="GO:0005829">
    <property type="term" value="C:cytosol"/>
    <property type="evidence" value="ECO:0007669"/>
    <property type="project" value="TreeGrafter"/>
</dbReference>
<dbReference type="SUPFAM" id="SSF56784">
    <property type="entry name" value="HAD-like"/>
    <property type="match status" value="1"/>
</dbReference>
<keyword evidence="6" id="KW-1185">Reference proteome</keyword>
<comment type="caution">
    <text evidence="5">The sequence shown here is derived from an EMBL/GenBank/DDBJ whole genome shotgun (WGS) entry which is preliminary data.</text>
</comment>
<proteinExistence type="predicted"/>
<dbReference type="InterPro" id="IPR041492">
    <property type="entry name" value="HAD_2"/>
</dbReference>
<name>A0A4R1F8R2_9GAMM</name>
<organism evidence="5 6">
    <name type="scientific">Cocleimonas flava</name>
    <dbReference type="NCBI Taxonomy" id="634765"/>
    <lineage>
        <taxon>Bacteria</taxon>
        <taxon>Pseudomonadati</taxon>
        <taxon>Pseudomonadota</taxon>
        <taxon>Gammaproteobacteria</taxon>
        <taxon>Thiotrichales</taxon>
        <taxon>Thiotrichaceae</taxon>
        <taxon>Cocleimonas</taxon>
    </lineage>
</organism>
<evidence type="ECO:0000256" key="3">
    <source>
        <dbReference type="ARBA" id="ARBA00022842"/>
    </source>
</evidence>
<keyword evidence="2" id="KW-0378">Hydrolase</keyword>
<sequence>MAKLDNSSKISSVLFDLDGTLLDTAPDMTNALNLLLSEEDKAPLTTEFCRDFVSHGSVAMVTLGFGEQQDPDEFERRRLRFLHLYERNLCLDTKLFEGMDEVLLFLEENYIRWGIVTNKPAFLTNPLLEQLKLSQRACSVISGDTIPERKPDPAPLYLAASQCGSLATECIYVGDAERDIQAGNRANMQTLIASYGYIDDSQTPVNWGANGVIEYPDEILPWLN</sequence>
<evidence type="ECO:0000313" key="6">
    <source>
        <dbReference type="Proteomes" id="UP000294887"/>
    </source>
</evidence>
<dbReference type="Gene3D" id="3.40.50.1000">
    <property type="entry name" value="HAD superfamily/HAD-like"/>
    <property type="match status" value="1"/>
</dbReference>
<dbReference type="NCBIfam" id="TIGR01549">
    <property type="entry name" value="HAD-SF-IA-v1"/>
    <property type="match status" value="1"/>
</dbReference>
<dbReference type="InterPro" id="IPR023198">
    <property type="entry name" value="PGP-like_dom2"/>
</dbReference>
<evidence type="ECO:0000256" key="1">
    <source>
        <dbReference type="ARBA" id="ARBA00022723"/>
    </source>
</evidence>
<dbReference type="Proteomes" id="UP000294887">
    <property type="component" value="Unassembled WGS sequence"/>
</dbReference>
<reference evidence="5 6" key="1">
    <citation type="submission" date="2019-03" db="EMBL/GenBank/DDBJ databases">
        <title>Genomic Encyclopedia of Type Strains, Phase IV (KMG-IV): sequencing the most valuable type-strain genomes for metagenomic binning, comparative biology and taxonomic classification.</title>
        <authorList>
            <person name="Goeker M."/>
        </authorList>
    </citation>
    <scope>NUCLEOTIDE SEQUENCE [LARGE SCALE GENOMIC DNA]</scope>
    <source>
        <strain evidence="5 6">DSM 24830</strain>
    </source>
</reference>
<dbReference type="OrthoDB" id="9776368at2"/>
<dbReference type="SFLD" id="SFLDG01129">
    <property type="entry name" value="C1.5:_HAD__Beta-PGM__Phosphata"/>
    <property type="match status" value="1"/>
</dbReference>
<dbReference type="AlphaFoldDB" id="A0A4R1F8R2"/>
<evidence type="ECO:0000256" key="4">
    <source>
        <dbReference type="ARBA" id="ARBA00023277"/>
    </source>
</evidence>
<dbReference type="GO" id="GO:0046872">
    <property type="term" value="F:metal ion binding"/>
    <property type="evidence" value="ECO:0007669"/>
    <property type="project" value="UniProtKB-KW"/>
</dbReference>
<gene>
    <name evidence="5" type="ORF">EV695_0068</name>
</gene>
<keyword evidence="3" id="KW-0460">Magnesium</keyword>
<dbReference type="RefSeq" id="WP_131903939.1">
    <property type="nucleotide sequence ID" value="NZ_BAAAFU010000008.1"/>
</dbReference>
<accession>A0A4R1F8R2</accession>
<dbReference type="GO" id="GO:0006281">
    <property type="term" value="P:DNA repair"/>
    <property type="evidence" value="ECO:0007669"/>
    <property type="project" value="TreeGrafter"/>
</dbReference>